<keyword evidence="4 7" id="KW-1133">Transmembrane helix</keyword>
<evidence type="ECO:0000256" key="1">
    <source>
        <dbReference type="ARBA" id="ARBA00004651"/>
    </source>
</evidence>
<gene>
    <name evidence="10" type="ORF">IBG24_06650</name>
</gene>
<evidence type="ECO:0000313" key="10">
    <source>
        <dbReference type="EMBL" id="MBC9225986.1"/>
    </source>
</evidence>
<feature type="transmembrane region" description="Helical" evidence="7">
    <location>
        <begin position="390"/>
        <end position="410"/>
    </location>
</feature>
<comment type="caution">
    <text evidence="10">The sequence shown here is derived from an EMBL/GenBank/DDBJ whole genome shotgun (WGS) entry which is preliminary data.</text>
</comment>
<feature type="transmembrane region" description="Helical" evidence="7">
    <location>
        <begin position="16"/>
        <end position="37"/>
    </location>
</feature>
<reference evidence="11" key="1">
    <citation type="submission" date="2022-11" db="EMBL/GenBank/DDBJ databases">
        <title>Novel species in genus Aeromicrobium.</title>
        <authorList>
            <person name="Zhang G."/>
        </authorList>
    </citation>
    <scope>NUCLEOTIDE SEQUENCE [LARGE SCALE GENOMIC DNA]</scope>
    <source>
        <strain evidence="11">zg-636</strain>
    </source>
</reference>
<feature type="transmembrane region" description="Helical" evidence="7">
    <location>
        <begin position="241"/>
        <end position="270"/>
    </location>
</feature>
<dbReference type="Pfam" id="PF12704">
    <property type="entry name" value="MacB_PCD"/>
    <property type="match status" value="1"/>
</dbReference>
<proteinExistence type="inferred from homology"/>
<feature type="transmembrane region" description="Helical" evidence="7">
    <location>
        <begin position="472"/>
        <end position="491"/>
    </location>
</feature>
<feature type="transmembrane region" description="Helical" evidence="7">
    <location>
        <begin position="297"/>
        <end position="327"/>
    </location>
</feature>
<keyword evidence="5 7" id="KW-0472">Membrane</keyword>
<dbReference type="InterPro" id="IPR025857">
    <property type="entry name" value="MacB_PCD"/>
</dbReference>
<evidence type="ECO:0000256" key="3">
    <source>
        <dbReference type="ARBA" id="ARBA00022692"/>
    </source>
</evidence>
<evidence type="ECO:0000256" key="7">
    <source>
        <dbReference type="SAM" id="Phobius"/>
    </source>
</evidence>
<feature type="domain" description="MacB-like periplasmic core" evidence="9">
    <location>
        <begin position="18"/>
        <end position="212"/>
    </location>
</feature>
<evidence type="ECO:0000259" key="9">
    <source>
        <dbReference type="Pfam" id="PF12704"/>
    </source>
</evidence>
<dbReference type="EMBL" id="JACTVM010000002">
    <property type="protein sequence ID" value="MBC9225986.1"/>
    <property type="molecule type" value="Genomic_DNA"/>
</dbReference>
<feature type="transmembrane region" description="Helical" evidence="7">
    <location>
        <begin position="339"/>
        <end position="359"/>
    </location>
</feature>
<evidence type="ECO:0000259" key="8">
    <source>
        <dbReference type="Pfam" id="PF02687"/>
    </source>
</evidence>
<evidence type="ECO:0000256" key="6">
    <source>
        <dbReference type="ARBA" id="ARBA00038076"/>
    </source>
</evidence>
<dbReference type="PANTHER" id="PTHR30572:SF4">
    <property type="entry name" value="ABC TRANSPORTER PERMEASE YTRF"/>
    <property type="match status" value="1"/>
</dbReference>
<name>A0A8I0EV89_9ACTN</name>
<evidence type="ECO:0000256" key="2">
    <source>
        <dbReference type="ARBA" id="ARBA00022475"/>
    </source>
</evidence>
<dbReference type="InterPro" id="IPR050250">
    <property type="entry name" value="Macrolide_Exporter_MacB"/>
</dbReference>
<dbReference type="AlphaFoldDB" id="A0A8I0EV89"/>
<feature type="domain" description="ABC3 transporter permease C-terminal" evidence="8">
    <location>
        <begin position="248"/>
        <end position="369"/>
    </location>
</feature>
<feature type="transmembrane region" description="Helical" evidence="7">
    <location>
        <begin position="774"/>
        <end position="794"/>
    </location>
</feature>
<comment type="subcellular location">
    <subcellularLocation>
        <location evidence="1">Cell membrane</location>
        <topology evidence="1">Multi-pass membrane protein</topology>
    </subcellularLocation>
</comment>
<dbReference type="Proteomes" id="UP000620591">
    <property type="component" value="Unassembled WGS sequence"/>
</dbReference>
<evidence type="ECO:0000256" key="4">
    <source>
        <dbReference type="ARBA" id="ARBA00022989"/>
    </source>
</evidence>
<dbReference type="GO" id="GO:0022857">
    <property type="term" value="F:transmembrane transporter activity"/>
    <property type="evidence" value="ECO:0007669"/>
    <property type="project" value="TreeGrafter"/>
</dbReference>
<evidence type="ECO:0000256" key="5">
    <source>
        <dbReference type="ARBA" id="ARBA00023136"/>
    </source>
</evidence>
<keyword evidence="2" id="KW-1003">Cell membrane</keyword>
<feature type="transmembrane region" description="Helical" evidence="7">
    <location>
        <begin position="416"/>
        <end position="439"/>
    </location>
</feature>
<sequence>MRTVLIASLRTYTRRYVAALLAVTIAVAFVVVIDALGSGARNAVAVTVEKAYPDAELIVSDGYWMAQDEDVARTLAVARERGDRASVLATAKGQVDGPSGSLGSDVEIGTVSTDSGLRSQEIAEGRAPRADDEALMTRSMATAHEIGLGDRITVGDGDLAQELTVVGFSGPSSPAGGDVDVPWPALQAATDTMAESVAYDVRDGDVAGARQALSEAVESQVQSRDDYVAERIVAMNNGVDILAMLLLLFAAVAGFVAVLVIANTFTILFAQRSRDFALLRCVGATRRQVLRSVRTEALVLALLAATAGIVAGIAGGIGLGALVRLLAGEENFGAVSFSPVWMGAAFVGGLLTTVVAAWFPTRSVLRVSPLAALRPAEQPTARTTSGRVRIALGLLVTAAGAAGLVTADLVTSMELMLVAGMVSFVGVLLLGPVLVPAMLRLVGRTGGRAGGPFRVAAANAVRNPRRSAATTASLLVGVTLATAVLTGMTSARQVVAQGMNAEYPVDYALAGGGPIAVETIERVRGLEGVDEVLPVTGAVVETEMGRLPVIAPSDAARARTLDPGSTRARDTEIIVPHALITTFDEGVPDRLTLRTKAGTVAVDTRLEPLGSGAAAIVSPAVLEQLTTEPTTQALWVLADDGADGDELGEALRTATRSTGLDVTDNLTDQQWVATQLDVLVWAVLGLLGVGVLIALVGIANTVGLSILERSREHALLRALGLTRRGLRRMLAAEGMLLALVAAVLGTGLGVLYAWFGVRTVVAPLMEDARLVVPWAQLAAVLVVAALAGLAASTLPARRGARITPAEGLTLD</sequence>
<feature type="transmembrane region" description="Helical" evidence="7">
    <location>
        <begin position="678"/>
        <end position="707"/>
    </location>
</feature>
<organism evidence="10 11">
    <name type="scientific">Aeromicrobium senzhongii</name>
    <dbReference type="NCBI Taxonomy" id="2663859"/>
    <lineage>
        <taxon>Bacteria</taxon>
        <taxon>Bacillati</taxon>
        <taxon>Actinomycetota</taxon>
        <taxon>Actinomycetes</taxon>
        <taxon>Propionibacteriales</taxon>
        <taxon>Nocardioidaceae</taxon>
        <taxon>Aeromicrobium</taxon>
    </lineage>
</organism>
<keyword evidence="3 7" id="KW-0812">Transmembrane</keyword>
<dbReference type="InterPro" id="IPR003838">
    <property type="entry name" value="ABC3_permease_C"/>
</dbReference>
<evidence type="ECO:0000313" key="11">
    <source>
        <dbReference type="Proteomes" id="UP000620591"/>
    </source>
</evidence>
<accession>A0A8I0EV89</accession>
<feature type="transmembrane region" description="Helical" evidence="7">
    <location>
        <begin position="728"/>
        <end position="754"/>
    </location>
</feature>
<dbReference type="PANTHER" id="PTHR30572">
    <property type="entry name" value="MEMBRANE COMPONENT OF TRANSPORTER-RELATED"/>
    <property type="match status" value="1"/>
</dbReference>
<dbReference type="Pfam" id="PF02687">
    <property type="entry name" value="FtsX"/>
    <property type="match status" value="2"/>
</dbReference>
<dbReference type="RefSeq" id="WP_187769048.1">
    <property type="nucleotide sequence ID" value="NZ_JACTVM010000002.1"/>
</dbReference>
<dbReference type="GO" id="GO:0005886">
    <property type="term" value="C:plasma membrane"/>
    <property type="evidence" value="ECO:0007669"/>
    <property type="project" value="UniProtKB-SubCell"/>
</dbReference>
<protein>
    <submittedName>
        <fullName evidence="10">FtsX-like permease family protein</fullName>
    </submittedName>
</protein>
<feature type="domain" description="ABC3 transporter permease C-terminal" evidence="8">
    <location>
        <begin position="687"/>
        <end position="804"/>
    </location>
</feature>
<comment type="similarity">
    <text evidence="6">Belongs to the ABC-4 integral membrane protein family.</text>
</comment>